<feature type="compositionally biased region" description="Basic and acidic residues" evidence="2">
    <location>
        <begin position="755"/>
        <end position="765"/>
    </location>
</feature>
<evidence type="ECO:0000313" key="5">
    <source>
        <dbReference type="EnsemblProtists" id="EKX49852"/>
    </source>
</evidence>
<sequence length="1100" mass="125309">MLPGALPPLPRANVLDIKYDLEKRREWESTRTRIGDEHAGLAKSPFVTSLYMQADRHDHEDVVSQQPVHELLPSFQEIRYLIEQHRKSAFNSESNKDGNTVSTPQTTTGLLVKPDATNDGVGRVTSYISGSPADLSGEINVGDVLVAVDGLPFSHPEALVRMRGGNLLRSIGTQIRLTIQRPGHGDAFDLTLVRDSFSSVKIKRDIFEAIYSALETSDDALETDGQAAMLEDFASTIREKLIDLEKSHVDSLQALRSQILGTESLMDQVAMAADRAVEEVQQVVAEHKFAGSNHATSMQHNDNTASDQSLRLVIDNLQTKCKHLEEKLREKESFTYVQRDSEVYDKEVLDLQSDIHAHEVVTMKTEIISLQTSIEEERKRHLEEIASMKQVIWLHAIRRWLNNSCRYVMRGWYYSCQQVKATRRCGEVLKTKYWRSLTKHALSCFCKYVDREHKHQHLGVAITSRRIFGNARRWIDVWNELAQGKKLQRRLTETISSRRLRSWFVCLRKRVRELRSDGQPRPQGTQSDPTVSAPEQKQTHDVDCQVKCDFMSVETQCDQAHPTASEDVGCQCELSRNHFHGPDISLSGAESQKKQEESSARLELDLLTEALFKAQETIKYKDELLRDAYSADMDLKNALQNMHNQFQKAKREADDERRNATRLTYEVERLESRISSLREERNSLREQVEDGRSSAKHDSQDWGRNCGKCSMQEFENTISSRIRSPQPLTLEPLSSSTLLSRRNGGGLIDGPSQGERGEDVLDRQRQGGSKRSWILCLNKALTRQSRMIGKSFRLWRAAARDAVVSRRMRTNLVRRQYLSRVSDYFDMWFHTILYLRHIWIVHSVMIHRNQKKISKKAIAVWRHHSRSEKAIIIKLETFESRKLLWRKRAAFSSFGLFLLRSTRGNTSQSNRLQGLVREISTSWKKITVLKQLGPKEEKQVAKFEMAFKSAENVILELCSRLQVMESRMRQKAEMSISPTKTEPLNTTFSPQIARHAPPAPGDVLASHAQGRGKRRKEFLLKAGLPSSRSNNLGTVEPSMSSVIALILRRDVPSTPSNYTTGPGQDGRRSNILVAKSPGLLTPSGKGIEIDENSDPNFRIC</sequence>
<protein>
    <recommendedName>
        <fullName evidence="3">PDZ domain-containing protein</fullName>
    </recommendedName>
</protein>
<feature type="domain" description="PDZ" evidence="3">
    <location>
        <begin position="124"/>
        <end position="183"/>
    </location>
</feature>
<name>L1JN42_GUITC</name>
<dbReference type="EMBL" id="JH992980">
    <property type="protein sequence ID" value="EKX49852.1"/>
    <property type="molecule type" value="Genomic_DNA"/>
</dbReference>
<dbReference type="SMART" id="SM00228">
    <property type="entry name" value="PDZ"/>
    <property type="match status" value="1"/>
</dbReference>
<evidence type="ECO:0000256" key="2">
    <source>
        <dbReference type="SAM" id="MobiDB-lite"/>
    </source>
</evidence>
<dbReference type="HOGENOM" id="CLU_283363_0_0_1"/>
<reference evidence="4 6" key="1">
    <citation type="journal article" date="2012" name="Nature">
        <title>Algal genomes reveal evolutionary mosaicism and the fate of nucleomorphs.</title>
        <authorList>
            <consortium name="DOE Joint Genome Institute"/>
            <person name="Curtis B.A."/>
            <person name="Tanifuji G."/>
            <person name="Burki F."/>
            <person name="Gruber A."/>
            <person name="Irimia M."/>
            <person name="Maruyama S."/>
            <person name="Arias M.C."/>
            <person name="Ball S.G."/>
            <person name="Gile G.H."/>
            <person name="Hirakawa Y."/>
            <person name="Hopkins J.F."/>
            <person name="Kuo A."/>
            <person name="Rensing S.A."/>
            <person name="Schmutz J."/>
            <person name="Symeonidi A."/>
            <person name="Elias M."/>
            <person name="Eveleigh R.J."/>
            <person name="Herman E.K."/>
            <person name="Klute M.J."/>
            <person name="Nakayama T."/>
            <person name="Obornik M."/>
            <person name="Reyes-Prieto A."/>
            <person name="Armbrust E.V."/>
            <person name="Aves S.J."/>
            <person name="Beiko R.G."/>
            <person name="Coutinho P."/>
            <person name="Dacks J.B."/>
            <person name="Durnford D.G."/>
            <person name="Fast N.M."/>
            <person name="Green B.R."/>
            <person name="Grisdale C.J."/>
            <person name="Hempel F."/>
            <person name="Henrissat B."/>
            <person name="Hoppner M.P."/>
            <person name="Ishida K."/>
            <person name="Kim E."/>
            <person name="Koreny L."/>
            <person name="Kroth P.G."/>
            <person name="Liu Y."/>
            <person name="Malik S.B."/>
            <person name="Maier U.G."/>
            <person name="McRose D."/>
            <person name="Mock T."/>
            <person name="Neilson J.A."/>
            <person name="Onodera N.T."/>
            <person name="Poole A.M."/>
            <person name="Pritham E.J."/>
            <person name="Richards T.A."/>
            <person name="Rocap G."/>
            <person name="Roy S.W."/>
            <person name="Sarai C."/>
            <person name="Schaack S."/>
            <person name="Shirato S."/>
            <person name="Slamovits C.H."/>
            <person name="Spencer D.F."/>
            <person name="Suzuki S."/>
            <person name="Worden A.Z."/>
            <person name="Zauner S."/>
            <person name="Barry K."/>
            <person name="Bell C."/>
            <person name="Bharti A.K."/>
            <person name="Crow J.A."/>
            <person name="Grimwood J."/>
            <person name="Kramer R."/>
            <person name="Lindquist E."/>
            <person name="Lucas S."/>
            <person name="Salamov A."/>
            <person name="McFadden G.I."/>
            <person name="Lane C.E."/>
            <person name="Keeling P.J."/>
            <person name="Gray M.W."/>
            <person name="Grigoriev I.V."/>
            <person name="Archibald J.M."/>
        </authorList>
    </citation>
    <scope>NUCLEOTIDE SEQUENCE</scope>
    <source>
        <strain evidence="4 6">CCMP2712</strain>
    </source>
</reference>
<feature type="region of interest" description="Disordered" evidence="2">
    <location>
        <begin position="679"/>
        <end position="706"/>
    </location>
</feature>
<dbReference type="Gene3D" id="2.30.42.10">
    <property type="match status" value="1"/>
</dbReference>
<keyword evidence="6" id="KW-1185">Reference proteome</keyword>
<dbReference type="InterPro" id="IPR036034">
    <property type="entry name" value="PDZ_sf"/>
</dbReference>
<evidence type="ECO:0000256" key="1">
    <source>
        <dbReference type="SAM" id="Coils"/>
    </source>
</evidence>
<feature type="region of interest" description="Disordered" evidence="2">
    <location>
        <begin position="89"/>
        <end position="115"/>
    </location>
</feature>
<gene>
    <name evidence="4" type="ORF">GUITHDRAFT_104248</name>
</gene>
<dbReference type="RefSeq" id="XP_005836832.1">
    <property type="nucleotide sequence ID" value="XM_005836775.1"/>
</dbReference>
<reference evidence="6" key="2">
    <citation type="submission" date="2012-11" db="EMBL/GenBank/DDBJ databases">
        <authorList>
            <person name="Kuo A."/>
            <person name="Curtis B.A."/>
            <person name="Tanifuji G."/>
            <person name="Burki F."/>
            <person name="Gruber A."/>
            <person name="Irimia M."/>
            <person name="Maruyama S."/>
            <person name="Arias M.C."/>
            <person name="Ball S.G."/>
            <person name="Gile G.H."/>
            <person name="Hirakawa Y."/>
            <person name="Hopkins J.F."/>
            <person name="Rensing S.A."/>
            <person name="Schmutz J."/>
            <person name="Symeonidi A."/>
            <person name="Elias M."/>
            <person name="Eveleigh R.J."/>
            <person name="Herman E.K."/>
            <person name="Klute M.J."/>
            <person name="Nakayama T."/>
            <person name="Obornik M."/>
            <person name="Reyes-Prieto A."/>
            <person name="Armbrust E.V."/>
            <person name="Aves S.J."/>
            <person name="Beiko R.G."/>
            <person name="Coutinho P."/>
            <person name="Dacks J.B."/>
            <person name="Durnford D.G."/>
            <person name="Fast N.M."/>
            <person name="Green B.R."/>
            <person name="Grisdale C."/>
            <person name="Hempe F."/>
            <person name="Henrissat B."/>
            <person name="Hoppner M.P."/>
            <person name="Ishida K.-I."/>
            <person name="Kim E."/>
            <person name="Koreny L."/>
            <person name="Kroth P.G."/>
            <person name="Liu Y."/>
            <person name="Malik S.-B."/>
            <person name="Maier U.G."/>
            <person name="McRose D."/>
            <person name="Mock T."/>
            <person name="Neilson J.A."/>
            <person name="Onodera N.T."/>
            <person name="Poole A.M."/>
            <person name="Pritham E.J."/>
            <person name="Richards T.A."/>
            <person name="Rocap G."/>
            <person name="Roy S.W."/>
            <person name="Sarai C."/>
            <person name="Schaack S."/>
            <person name="Shirato S."/>
            <person name="Slamovits C.H."/>
            <person name="Spencer D.F."/>
            <person name="Suzuki S."/>
            <person name="Worden A.Z."/>
            <person name="Zauner S."/>
            <person name="Barry K."/>
            <person name="Bell C."/>
            <person name="Bharti A.K."/>
            <person name="Crow J.A."/>
            <person name="Grimwood J."/>
            <person name="Kramer R."/>
            <person name="Lindquist E."/>
            <person name="Lucas S."/>
            <person name="Salamov A."/>
            <person name="McFadden G.I."/>
            <person name="Lane C.E."/>
            <person name="Keeling P.J."/>
            <person name="Gray M.W."/>
            <person name="Grigoriev I.V."/>
            <person name="Archibald J.M."/>
        </authorList>
    </citation>
    <scope>NUCLEOTIDE SEQUENCE</scope>
    <source>
        <strain evidence="6">CCMP2712</strain>
    </source>
</reference>
<keyword evidence="1" id="KW-0175">Coiled coil</keyword>
<feature type="coiled-coil region" evidence="1">
    <location>
        <begin position="307"/>
        <end position="334"/>
    </location>
</feature>
<feature type="compositionally biased region" description="Polar residues" evidence="2">
    <location>
        <begin position="522"/>
        <end position="536"/>
    </location>
</feature>
<accession>L1JN42</accession>
<evidence type="ECO:0000313" key="4">
    <source>
        <dbReference type="EMBL" id="EKX49852.1"/>
    </source>
</evidence>
<evidence type="ECO:0000259" key="3">
    <source>
        <dbReference type="PROSITE" id="PS50106"/>
    </source>
</evidence>
<feature type="compositionally biased region" description="Basic and acidic residues" evidence="2">
    <location>
        <begin position="679"/>
        <end position="701"/>
    </location>
</feature>
<dbReference type="OrthoDB" id="165498at2759"/>
<dbReference type="SUPFAM" id="SSF50156">
    <property type="entry name" value="PDZ domain-like"/>
    <property type="match status" value="1"/>
</dbReference>
<dbReference type="AlphaFoldDB" id="L1JN42"/>
<dbReference type="KEGG" id="gtt:GUITHDRAFT_104248"/>
<dbReference type="EnsemblProtists" id="EKX49852">
    <property type="protein sequence ID" value="EKX49852"/>
    <property type="gene ID" value="GUITHDRAFT_104248"/>
</dbReference>
<feature type="region of interest" description="Disordered" evidence="2">
    <location>
        <begin position="515"/>
        <end position="538"/>
    </location>
</feature>
<organism evidence="4">
    <name type="scientific">Guillardia theta (strain CCMP2712)</name>
    <name type="common">Cryptophyte</name>
    <dbReference type="NCBI Taxonomy" id="905079"/>
    <lineage>
        <taxon>Eukaryota</taxon>
        <taxon>Cryptophyceae</taxon>
        <taxon>Pyrenomonadales</taxon>
        <taxon>Geminigeraceae</taxon>
        <taxon>Guillardia</taxon>
    </lineage>
</organism>
<dbReference type="InterPro" id="IPR001478">
    <property type="entry name" value="PDZ"/>
</dbReference>
<dbReference type="PaxDb" id="55529-EKX49852"/>
<evidence type="ECO:0000313" key="6">
    <source>
        <dbReference type="Proteomes" id="UP000011087"/>
    </source>
</evidence>
<proteinExistence type="predicted"/>
<feature type="compositionally biased region" description="Low complexity" evidence="2">
    <location>
        <begin position="724"/>
        <end position="740"/>
    </location>
</feature>
<dbReference type="GeneID" id="17306501"/>
<dbReference type="PROSITE" id="PS50106">
    <property type="entry name" value="PDZ"/>
    <property type="match status" value="1"/>
</dbReference>
<feature type="compositionally biased region" description="Polar residues" evidence="2">
    <location>
        <begin position="89"/>
        <end position="109"/>
    </location>
</feature>
<feature type="region of interest" description="Disordered" evidence="2">
    <location>
        <begin position="720"/>
        <end position="765"/>
    </location>
</feature>
<dbReference type="Proteomes" id="UP000011087">
    <property type="component" value="Unassembled WGS sequence"/>
</dbReference>
<reference evidence="5" key="3">
    <citation type="submission" date="2015-06" db="UniProtKB">
        <authorList>
            <consortium name="EnsemblProtists"/>
        </authorList>
    </citation>
    <scope>IDENTIFICATION</scope>
</reference>